<feature type="domain" description="DUF8042" evidence="3">
    <location>
        <begin position="212"/>
        <end position="322"/>
    </location>
</feature>
<dbReference type="Gene3D" id="2.160.10.10">
    <property type="entry name" value="Hexapeptide repeat proteins"/>
    <property type="match status" value="1"/>
</dbReference>
<evidence type="ECO:0000256" key="1">
    <source>
        <dbReference type="ARBA" id="ARBA00022679"/>
    </source>
</evidence>
<evidence type="ECO:0000259" key="3">
    <source>
        <dbReference type="Pfam" id="PF26154"/>
    </source>
</evidence>
<dbReference type="GO" id="GO:0016746">
    <property type="term" value="F:acyltransferase activity"/>
    <property type="evidence" value="ECO:0007669"/>
    <property type="project" value="UniProtKB-KW"/>
</dbReference>
<protein>
    <submittedName>
        <fullName evidence="4">Acyltransferase</fullName>
    </submittedName>
</protein>
<dbReference type="InterPro" id="IPR058355">
    <property type="entry name" value="DUF8042"/>
</dbReference>
<dbReference type="AlphaFoldDB" id="A0A7Y3WRJ3"/>
<evidence type="ECO:0000313" key="4">
    <source>
        <dbReference type="EMBL" id="NNU76047.1"/>
    </source>
</evidence>
<dbReference type="PANTHER" id="PTHR43300">
    <property type="entry name" value="ACETYLTRANSFERASE"/>
    <property type="match status" value="1"/>
</dbReference>
<dbReference type="InterPro" id="IPR011004">
    <property type="entry name" value="Trimer_LpxA-like_sf"/>
</dbReference>
<dbReference type="RefSeq" id="WP_171296789.1">
    <property type="nucleotide sequence ID" value="NZ_CP087098.1"/>
</dbReference>
<accession>A0A7Y3WRJ3</accession>
<proteinExistence type="predicted"/>
<evidence type="ECO:0000256" key="2">
    <source>
        <dbReference type="ARBA" id="ARBA00022737"/>
    </source>
</evidence>
<dbReference type="Proteomes" id="UP000531659">
    <property type="component" value="Unassembled WGS sequence"/>
</dbReference>
<reference evidence="4 5" key="1">
    <citation type="submission" date="2020-05" db="EMBL/GenBank/DDBJ databases">
        <title>Complete genome of Clostridium estertheticum subspecies estertheticum, isolated from Vacuum packed lamb meat from New Zealand imported to Switzerland.</title>
        <authorList>
            <person name="Wambui J."/>
            <person name="Stevens M.J.A."/>
            <person name="Stephan R."/>
        </authorList>
    </citation>
    <scope>NUCLEOTIDE SEQUENCE [LARGE SCALE GENOMIC DNA]</scope>
    <source>
        <strain evidence="4 5">CEST001</strain>
    </source>
</reference>
<dbReference type="EMBL" id="JABEYB010000006">
    <property type="protein sequence ID" value="NNU76047.1"/>
    <property type="molecule type" value="Genomic_DNA"/>
</dbReference>
<sequence>MEYSTNNFYYYGKNVKLNNNFYTSIPKRIYIGDNTVISEGVGLVVSKEYCNIKNEINLKIENHVFLNSRVRVESANYVEIRRYVIVGPDVYVSDMCHEYKIPQIPIKLQGFINVNENKVIIKDGAWIGAGARVVGNLTVGYGAVVGANAVVTKDVPDHSVAVGVPARVVKIYDYSKNIWVNVKNNSKLLLKILNSRGVFAGYDTDFIDKKLKYEQDIDEIVNLSGKLMKVIEDIMRLIEQEKYTESKNLLIDLSNLLDTIQSSIKGLLKKEELEEMKDIFIVLNKNLNGIIVMYETNNYSNSKEFFNNNFVIAIQNLNHKLLEYKNI</sequence>
<evidence type="ECO:0000313" key="5">
    <source>
        <dbReference type="Proteomes" id="UP000531659"/>
    </source>
</evidence>
<keyword evidence="4" id="KW-0012">Acyltransferase</keyword>
<name>A0A7Y3WRJ3_9CLOT</name>
<keyword evidence="2" id="KW-0677">Repeat</keyword>
<organism evidence="4 5">
    <name type="scientific">Clostridium estertheticum</name>
    <dbReference type="NCBI Taxonomy" id="238834"/>
    <lineage>
        <taxon>Bacteria</taxon>
        <taxon>Bacillati</taxon>
        <taxon>Bacillota</taxon>
        <taxon>Clostridia</taxon>
        <taxon>Eubacteriales</taxon>
        <taxon>Clostridiaceae</taxon>
        <taxon>Clostridium</taxon>
    </lineage>
</organism>
<dbReference type="SUPFAM" id="SSF51161">
    <property type="entry name" value="Trimeric LpxA-like enzymes"/>
    <property type="match status" value="1"/>
</dbReference>
<comment type="caution">
    <text evidence="4">The sequence shown here is derived from an EMBL/GenBank/DDBJ whole genome shotgun (WGS) entry which is preliminary data.</text>
</comment>
<dbReference type="PROSITE" id="PS00101">
    <property type="entry name" value="HEXAPEP_TRANSFERASES"/>
    <property type="match status" value="1"/>
</dbReference>
<dbReference type="Pfam" id="PF26154">
    <property type="entry name" value="DUF8042"/>
    <property type="match status" value="1"/>
</dbReference>
<dbReference type="InterPro" id="IPR050179">
    <property type="entry name" value="Trans_hexapeptide_repeat"/>
</dbReference>
<gene>
    <name evidence="4" type="ORF">HLQ16_08920</name>
</gene>
<dbReference type="InterPro" id="IPR018357">
    <property type="entry name" value="Hexapep_transf_CS"/>
</dbReference>
<keyword evidence="1 4" id="KW-0808">Transferase</keyword>
<dbReference type="CDD" id="cd04647">
    <property type="entry name" value="LbH_MAT_like"/>
    <property type="match status" value="1"/>
</dbReference>